<dbReference type="OrthoDB" id="687020at2759"/>
<dbReference type="SUPFAM" id="SSF49503">
    <property type="entry name" value="Cupredoxins"/>
    <property type="match status" value="1"/>
</dbReference>
<dbReference type="Gene3D" id="2.60.40.420">
    <property type="entry name" value="Cupredoxins - blue copper proteins"/>
    <property type="match status" value="1"/>
</dbReference>
<organism evidence="7 8">
    <name type="scientific">Hibiscus trionum</name>
    <name type="common">Flower of an hour</name>
    <dbReference type="NCBI Taxonomy" id="183268"/>
    <lineage>
        <taxon>Eukaryota</taxon>
        <taxon>Viridiplantae</taxon>
        <taxon>Streptophyta</taxon>
        <taxon>Embryophyta</taxon>
        <taxon>Tracheophyta</taxon>
        <taxon>Spermatophyta</taxon>
        <taxon>Magnoliopsida</taxon>
        <taxon>eudicotyledons</taxon>
        <taxon>Gunneridae</taxon>
        <taxon>Pentapetalae</taxon>
        <taxon>rosids</taxon>
        <taxon>malvids</taxon>
        <taxon>Malvales</taxon>
        <taxon>Malvaceae</taxon>
        <taxon>Malvoideae</taxon>
        <taxon>Hibiscus</taxon>
    </lineage>
</organism>
<evidence type="ECO:0000256" key="2">
    <source>
        <dbReference type="ARBA" id="ARBA00023008"/>
    </source>
</evidence>
<keyword evidence="1" id="KW-0479">Metal-binding</keyword>
<sequence>MAMLKTLVCLAMLVQLAMAATHTVGGANGGWDSSTDVQTWVASHKFSVGDNLLFQYTPNHDVLEVTKADYDSCQTSSPLGTYSDGNTLVPLTSPGKRYFICGTIGHCSQGMKIEINTLATSPSIPPSASPAPKTSPSPAKTPESTAGSPSSTLSPETSPSATPSVSPAPEMSPLTTKTPESAPVSPSPADVTSMESPETASSPSGPPPSPANRNRFQRCLTFGFGLLLLVLLAL</sequence>
<keyword evidence="3" id="KW-0325">Glycoprotein</keyword>
<dbReference type="CDD" id="cd04216">
    <property type="entry name" value="Phytocyanin"/>
    <property type="match status" value="1"/>
</dbReference>
<dbReference type="FunFam" id="2.60.40.420:FF:000003">
    <property type="entry name" value="Blue copper"/>
    <property type="match status" value="1"/>
</dbReference>
<dbReference type="PROSITE" id="PS51485">
    <property type="entry name" value="PHYTOCYANIN"/>
    <property type="match status" value="1"/>
</dbReference>
<evidence type="ECO:0000259" key="6">
    <source>
        <dbReference type="PROSITE" id="PS51485"/>
    </source>
</evidence>
<keyword evidence="2" id="KW-0186">Copper</keyword>
<proteinExistence type="predicted"/>
<evidence type="ECO:0000256" key="1">
    <source>
        <dbReference type="ARBA" id="ARBA00022723"/>
    </source>
</evidence>
<protein>
    <recommendedName>
        <fullName evidence="6">Phytocyanin domain-containing protein</fullName>
    </recommendedName>
</protein>
<dbReference type="Proteomes" id="UP001165190">
    <property type="component" value="Unassembled WGS sequence"/>
</dbReference>
<comment type="caution">
    <text evidence="7">The sequence shown here is derived from an EMBL/GenBank/DDBJ whole genome shotgun (WGS) entry which is preliminary data.</text>
</comment>
<dbReference type="GO" id="GO:0005886">
    <property type="term" value="C:plasma membrane"/>
    <property type="evidence" value="ECO:0007669"/>
    <property type="project" value="TreeGrafter"/>
</dbReference>
<name>A0A9W7I1P9_HIBTR</name>
<dbReference type="InterPro" id="IPR039391">
    <property type="entry name" value="Phytocyanin-like"/>
</dbReference>
<dbReference type="GO" id="GO:0046872">
    <property type="term" value="F:metal ion binding"/>
    <property type="evidence" value="ECO:0007669"/>
    <property type="project" value="UniProtKB-KW"/>
</dbReference>
<evidence type="ECO:0000313" key="8">
    <source>
        <dbReference type="Proteomes" id="UP001165190"/>
    </source>
</evidence>
<dbReference type="GO" id="GO:0009055">
    <property type="term" value="F:electron transfer activity"/>
    <property type="evidence" value="ECO:0007669"/>
    <property type="project" value="InterPro"/>
</dbReference>
<feature type="compositionally biased region" description="Pro residues" evidence="4">
    <location>
        <begin position="123"/>
        <end position="135"/>
    </location>
</feature>
<reference evidence="7" key="1">
    <citation type="submission" date="2023-05" db="EMBL/GenBank/DDBJ databases">
        <title>Genome and transcriptome analyses reveal genes involved in the formation of fine ridges on petal epidermal cells in Hibiscus trionum.</title>
        <authorList>
            <person name="Koshimizu S."/>
            <person name="Masuda S."/>
            <person name="Ishii T."/>
            <person name="Shirasu K."/>
            <person name="Hoshino A."/>
            <person name="Arita M."/>
        </authorList>
    </citation>
    <scope>NUCLEOTIDE SEQUENCE</scope>
    <source>
        <strain evidence="7">Hamamatsu line</strain>
    </source>
</reference>
<dbReference type="InterPro" id="IPR008972">
    <property type="entry name" value="Cupredoxin"/>
</dbReference>
<evidence type="ECO:0000256" key="4">
    <source>
        <dbReference type="SAM" id="MobiDB-lite"/>
    </source>
</evidence>
<dbReference type="EMBL" id="BSYR01000022">
    <property type="protein sequence ID" value="GMI88440.1"/>
    <property type="molecule type" value="Genomic_DNA"/>
</dbReference>
<accession>A0A9W7I1P9</accession>
<keyword evidence="8" id="KW-1185">Reference proteome</keyword>
<evidence type="ECO:0000256" key="3">
    <source>
        <dbReference type="ARBA" id="ARBA00023180"/>
    </source>
</evidence>
<dbReference type="PANTHER" id="PTHR33021:SF492">
    <property type="entry name" value="UCLACYANIN 1"/>
    <property type="match status" value="1"/>
</dbReference>
<dbReference type="Pfam" id="PF02298">
    <property type="entry name" value="Cu_bind_like"/>
    <property type="match status" value="1"/>
</dbReference>
<evidence type="ECO:0000256" key="5">
    <source>
        <dbReference type="SAM" id="SignalP"/>
    </source>
</evidence>
<evidence type="ECO:0000313" key="7">
    <source>
        <dbReference type="EMBL" id="GMI88440.1"/>
    </source>
</evidence>
<feature type="compositionally biased region" description="Low complexity" evidence="4">
    <location>
        <begin position="136"/>
        <end position="169"/>
    </location>
</feature>
<dbReference type="AlphaFoldDB" id="A0A9W7I1P9"/>
<dbReference type="PANTHER" id="PTHR33021">
    <property type="entry name" value="BLUE COPPER PROTEIN"/>
    <property type="match status" value="1"/>
</dbReference>
<feature type="chain" id="PRO_5040944063" description="Phytocyanin domain-containing protein" evidence="5">
    <location>
        <begin position="20"/>
        <end position="234"/>
    </location>
</feature>
<keyword evidence="5" id="KW-0732">Signal</keyword>
<gene>
    <name evidence="7" type="ORF">HRI_002513300</name>
</gene>
<feature type="signal peptide" evidence="5">
    <location>
        <begin position="1"/>
        <end position="19"/>
    </location>
</feature>
<dbReference type="InterPro" id="IPR003245">
    <property type="entry name" value="Phytocyanin_dom"/>
</dbReference>
<feature type="domain" description="Phytocyanin" evidence="6">
    <location>
        <begin position="20"/>
        <end position="119"/>
    </location>
</feature>
<feature type="region of interest" description="Disordered" evidence="4">
    <location>
        <begin position="119"/>
        <end position="214"/>
    </location>
</feature>